<keyword evidence="3 6" id="KW-0808">Transferase</keyword>
<evidence type="ECO:0000256" key="3">
    <source>
        <dbReference type="ARBA" id="ARBA00022679"/>
    </source>
</evidence>
<dbReference type="InterPro" id="IPR029026">
    <property type="entry name" value="tRNA_m1G_MTases_N"/>
</dbReference>
<dbReference type="HOGENOM" id="CLU_021322_3_2_9"/>
<reference evidence="6 7" key="1">
    <citation type="submission" date="2007-09" db="EMBL/GenBank/DDBJ databases">
        <title>Draft genome sequence of Peptostreptococcus micros (ATCC 33270).</title>
        <authorList>
            <person name="Sudarsanam P."/>
            <person name="Ley R."/>
            <person name="Guruge J."/>
            <person name="Turnbaugh P.J."/>
            <person name="Mahowald M."/>
            <person name="Liep D."/>
            <person name="Gordon J."/>
        </authorList>
    </citation>
    <scope>NUCLEOTIDE SEQUENCE [LARGE SCALE GENOMIC DNA]</scope>
    <source>
        <strain evidence="6 7">ATCC 33270</strain>
    </source>
</reference>
<organism evidence="6 7">
    <name type="scientific">Parvimonas micra ATCC 33270</name>
    <dbReference type="NCBI Taxonomy" id="411465"/>
    <lineage>
        <taxon>Bacteria</taxon>
        <taxon>Bacillati</taxon>
        <taxon>Bacillota</taxon>
        <taxon>Tissierellia</taxon>
        <taxon>Tissierellales</taxon>
        <taxon>Peptoniphilaceae</taxon>
        <taxon>Parvimonas</taxon>
    </lineage>
</organism>
<dbReference type="GO" id="GO:0003723">
    <property type="term" value="F:RNA binding"/>
    <property type="evidence" value="ECO:0007669"/>
    <property type="project" value="InterPro"/>
</dbReference>
<dbReference type="InterPro" id="IPR053888">
    <property type="entry name" value="MRM3-like_sub_bind"/>
</dbReference>
<dbReference type="PANTHER" id="PTHR43191">
    <property type="entry name" value="RRNA METHYLTRANSFERASE 3"/>
    <property type="match status" value="1"/>
</dbReference>
<dbReference type="EMBL" id="ABEE02000015">
    <property type="protein sequence ID" value="EDP24522.1"/>
    <property type="molecule type" value="Genomic_DNA"/>
</dbReference>
<comment type="similarity">
    <text evidence="1">Belongs to the class IV-like SAM-binding methyltransferase superfamily. RNA methyltransferase TrmH family.</text>
</comment>
<keyword evidence="2 6" id="KW-0489">Methyltransferase</keyword>
<dbReference type="GO" id="GO:0008173">
    <property type="term" value="F:RNA methyltransferase activity"/>
    <property type="evidence" value="ECO:0007669"/>
    <property type="project" value="InterPro"/>
</dbReference>
<evidence type="ECO:0000259" key="5">
    <source>
        <dbReference type="Pfam" id="PF22435"/>
    </source>
</evidence>
<name>A8SJQ1_9FIRM</name>
<evidence type="ECO:0000313" key="7">
    <source>
        <dbReference type="Proteomes" id="UP000003162"/>
    </source>
</evidence>
<protein>
    <submittedName>
        <fullName evidence="6">RNA methyltransferase, TrmH family</fullName>
    </submittedName>
</protein>
<dbReference type="CDD" id="cd18095">
    <property type="entry name" value="SpoU-like_rRNA-MTase"/>
    <property type="match status" value="1"/>
</dbReference>
<dbReference type="SUPFAM" id="SSF75217">
    <property type="entry name" value="alpha/beta knot"/>
    <property type="match status" value="1"/>
</dbReference>
<dbReference type="Pfam" id="PF22435">
    <property type="entry name" value="MRM3-like_sub_bind"/>
    <property type="match status" value="1"/>
</dbReference>
<comment type="caution">
    <text evidence="6">The sequence shown here is derived from an EMBL/GenBank/DDBJ whole genome shotgun (WGS) entry which is preliminary data.</text>
</comment>
<dbReference type="Pfam" id="PF00588">
    <property type="entry name" value="SpoU_methylase"/>
    <property type="match status" value="1"/>
</dbReference>
<evidence type="ECO:0000313" key="6">
    <source>
        <dbReference type="EMBL" id="EDP24522.1"/>
    </source>
</evidence>
<evidence type="ECO:0000259" key="4">
    <source>
        <dbReference type="Pfam" id="PF00588"/>
    </source>
</evidence>
<dbReference type="Gene3D" id="3.40.1280.10">
    <property type="match status" value="1"/>
</dbReference>
<dbReference type="Gene3D" id="3.30.1330.30">
    <property type="match status" value="1"/>
</dbReference>
<dbReference type="GO" id="GO:0006396">
    <property type="term" value="P:RNA processing"/>
    <property type="evidence" value="ECO:0007669"/>
    <property type="project" value="InterPro"/>
</dbReference>
<sequence length="261" mass="29819">MTGLVSWYSMKFKTIDSKDNKKYKLFKSLYLKKNRDKYKLFLLEGKKLLSEALNENLDIENIICTEKFVENFEFKENFLDKVIILSEKLFKNLTELTNSEGVITIVNYIEEKKISSKNIICLENVSDPGNFGTIIRTANAFGINDILTINCVDKYNSKVLRATMGAIFRTNIIDCKIEKIKELQSGGYRLISTTLSKNSKFLEEFTFDGKNIVVMGNEANGISAEMLKISNNHLKIDMDNSMESLNVSIAAAIIMYKIFKN</sequence>
<dbReference type="InterPro" id="IPR029064">
    <property type="entry name" value="Ribosomal_eL30-like_sf"/>
</dbReference>
<dbReference type="GO" id="GO:0032259">
    <property type="term" value="P:methylation"/>
    <property type="evidence" value="ECO:0007669"/>
    <property type="project" value="UniProtKB-KW"/>
</dbReference>
<feature type="domain" description="tRNA/rRNA methyltransferase SpoU type" evidence="4">
    <location>
        <begin position="119"/>
        <end position="256"/>
    </location>
</feature>
<dbReference type="Proteomes" id="UP000003162">
    <property type="component" value="Unassembled WGS sequence"/>
</dbReference>
<dbReference type="InterPro" id="IPR001537">
    <property type="entry name" value="SpoU_MeTrfase"/>
</dbReference>
<dbReference type="InterPro" id="IPR029028">
    <property type="entry name" value="Alpha/beta_knot_MTases"/>
</dbReference>
<dbReference type="InterPro" id="IPR051259">
    <property type="entry name" value="rRNA_Methyltransferase"/>
</dbReference>
<gene>
    <name evidence="6" type="ORF">PEPMIC_00371</name>
</gene>
<dbReference type="eggNOG" id="COG0566">
    <property type="taxonomic scope" value="Bacteria"/>
</dbReference>
<accession>A8SJQ1</accession>
<dbReference type="SUPFAM" id="SSF55315">
    <property type="entry name" value="L30e-like"/>
    <property type="match status" value="1"/>
</dbReference>
<dbReference type="PANTHER" id="PTHR43191:SF2">
    <property type="entry name" value="RRNA METHYLTRANSFERASE 3, MITOCHONDRIAL"/>
    <property type="match status" value="1"/>
</dbReference>
<proteinExistence type="inferred from homology"/>
<feature type="domain" description="MRM3-like substrate binding" evidence="5">
    <location>
        <begin position="20"/>
        <end position="103"/>
    </location>
</feature>
<evidence type="ECO:0000256" key="1">
    <source>
        <dbReference type="ARBA" id="ARBA00007228"/>
    </source>
</evidence>
<dbReference type="AlphaFoldDB" id="A8SJQ1"/>
<evidence type="ECO:0000256" key="2">
    <source>
        <dbReference type="ARBA" id="ARBA00022603"/>
    </source>
</evidence>
<reference evidence="6 7" key="2">
    <citation type="submission" date="2007-09" db="EMBL/GenBank/DDBJ databases">
        <authorList>
            <person name="Fulton L."/>
            <person name="Clifton S."/>
            <person name="Fulton B."/>
            <person name="Xu J."/>
            <person name="Minx P."/>
            <person name="Pepin K.H."/>
            <person name="Johnson M."/>
            <person name="Thiruvilangam P."/>
            <person name="Bhonagiri V."/>
            <person name="Nash W.E."/>
            <person name="Mardis E.R."/>
            <person name="Wilson R.K."/>
        </authorList>
    </citation>
    <scope>NUCLEOTIDE SEQUENCE [LARGE SCALE GENOMIC DNA]</scope>
    <source>
        <strain evidence="6 7">ATCC 33270</strain>
    </source>
</reference>